<feature type="region of interest" description="Disordered" evidence="1">
    <location>
        <begin position="1"/>
        <end position="20"/>
    </location>
</feature>
<dbReference type="Proteomes" id="UP000507222">
    <property type="component" value="Unassembled WGS sequence"/>
</dbReference>
<proteinExistence type="predicted"/>
<name>A0A6J5V5K7_PRUAR</name>
<dbReference type="EMBL" id="CAEKDK010000006">
    <property type="protein sequence ID" value="CAB4282675.1"/>
    <property type="molecule type" value="Genomic_DNA"/>
</dbReference>
<dbReference type="AlphaFoldDB" id="A0A6J5V5K7"/>
<accession>A0A6J5V5K7</accession>
<organism evidence="2 3">
    <name type="scientific">Prunus armeniaca</name>
    <name type="common">Apricot</name>
    <name type="synonym">Armeniaca vulgaris</name>
    <dbReference type="NCBI Taxonomy" id="36596"/>
    <lineage>
        <taxon>Eukaryota</taxon>
        <taxon>Viridiplantae</taxon>
        <taxon>Streptophyta</taxon>
        <taxon>Embryophyta</taxon>
        <taxon>Tracheophyta</taxon>
        <taxon>Spermatophyta</taxon>
        <taxon>Magnoliopsida</taxon>
        <taxon>eudicotyledons</taxon>
        <taxon>Gunneridae</taxon>
        <taxon>Pentapetalae</taxon>
        <taxon>rosids</taxon>
        <taxon>fabids</taxon>
        <taxon>Rosales</taxon>
        <taxon>Rosaceae</taxon>
        <taxon>Amygdaloideae</taxon>
        <taxon>Amygdaleae</taxon>
        <taxon>Prunus</taxon>
    </lineage>
</organism>
<gene>
    <name evidence="2" type="ORF">CURHAP_LOCUS36254</name>
</gene>
<protein>
    <submittedName>
        <fullName evidence="2">Uncharacterized protein</fullName>
    </submittedName>
</protein>
<evidence type="ECO:0000313" key="2">
    <source>
        <dbReference type="EMBL" id="CAB4282675.1"/>
    </source>
</evidence>
<evidence type="ECO:0000313" key="3">
    <source>
        <dbReference type="Proteomes" id="UP000507222"/>
    </source>
</evidence>
<evidence type="ECO:0000256" key="1">
    <source>
        <dbReference type="SAM" id="MobiDB-lite"/>
    </source>
</evidence>
<reference evidence="2 3" key="1">
    <citation type="submission" date="2020-05" db="EMBL/GenBank/DDBJ databases">
        <authorList>
            <person name="Campoy J."/>
            <person name="Schneeberger K."/>
            <person name="Spophaly S."/>
        </authorList>
    </citation>
    <scope>NUCLEOTIDE SEQUENCE [LARGE SCALE GENOMIC DNA]</scope>
    <source>
        <strain evidence="2">PruArmRojPasFocal</strain>
    </source>
</reference>
<sequence>MVTASENTSSTLTVPTPKKSNTTRLVQTMIGSIPVNIYPTDFVLMTSTSETSEENQKDNFVENAKVQGAKPPSSPKAYAVESTSQEVYPCSFKGKSKVIIMKKKLVQKVKTTDVLRDQIPYHRGQSRNLKIS</sequence>